<keyword evidence="1" id="KW-0472">Membrane</keyword>
<dbReference type="AlphaFoldDB" id="A0A941IBR5"/>
<organism evidence="2 3">
    <name type="scientific">Virgibacillus salarius</name>
    <dbReference type="NCBI Taxonomy" id="447199"/>
    <lineage>
        <taxon>Bacteria</taxon>
        <taxon>Bacillati</taxon>
        <taxon>Bacillota</taxon>
        <taxon>Bacilli</taxon>
        <taxon>Bacillales</taxon>
        <taxon>Bacillaceae</taxon>
        <taxon>Virgibacillus</taxon>
    </lineage>
</organism>
<evidence type="ECO:0000313" key="2">
    <source>
        <dbReference type="EMBL" id="MBR7795465.1"/>
    </source>
</evidence>
<reference evidence="2" key="1">
    <citation type="submission" date="2021-04" db="EMBL/GenBank/DDBJ databases">
        <title>Isolation and polyphasic classification of algal microorganism.</title>
        <authorList>
            <person name="Wang S."/>
        </authorList>
    </citation>
    <scope>NUCLEOTIDE SEQUENCE</scope>
    <source>
        <strain evidence="2">720a</strain>
    </source>
</reference>
<keyword evidence="1" id="KW-1133">Transmembrane helix</keyword>
<evidence type="ECO:0000256" key="1">
    <source>
        <dbReference type="SAM" id="Phobius"/>
    </source>
</evidence>
<dbReference type="RefSeq" id="WP_026682824.1">
    <property type="nucleotide sequence ID" value="NZ_BAAACY010000010.1"/>
</dbReference>
<gene>
    <name evidence="2" type="ORF">KCX74_05355</name>
</gene>
<comment type="caution">
    <text evidence="2">The sequence shown here is derived from an EMBL/GenBank/DDBJ whole genome shotgun (WGS) entry which is preliminary data.</text>
</comment>
<feature type="transmembrane region" description="Helical" evidence="1">
    <location>
        <begin position="21"/>
        <end position="50"/>
    </location>
</feature>
<name>A0A941IBR5_9BACI</name>
<sequence>MKEWWERKKVKTSRRKIEKENYTFWNVILDVLCWIPELVILPIRLVYWLIKSVGRMLRNIVDF</sequence>
<accession>A0A941IBR5</accession>
<dbReference type="Proteomes" id="UP000675284">
    <property type="component" value="Unassembled WGS sequence"/>
</dbReference>
<proteinExistence type="predicted"/>
<keyword evidence="3" id="KW-1185">Reference proteome</keyword>
<keyword evidence="1" id="KW-0812">Transmembrane</keyword>
<protein>
    <submittedName>
        <fullName evidence="2">Uncharacterized protein</fullName>
    </submittedName>
</protein>
<evidence type="ECO:0000313" key="3">
    <source>
        <dbReference type="Proteomes" id="UP000675284"/>
    </source>
</evidence>
<dbReference type="EMBL" id="JAGSOT010000011">
    <property type="protein sequence ID" value="MBR7795465.1"/>
    <property type="molecule type" value="Genomic_DNA"/>
</dbReference>